<evidence type="ECO:0000259" key="1">
    <source>
        <dbReference type="Pfam" id="PF12728"/>
    </source>
</evidence>
<comment type="caution">
    <text evidence="2">The sequence shown here is derived from an EMBL/GenBank/DDBJ whole genome shotgun (WGS) entry which is preliminary data.</text>
</comment>
<name>A0ABT7FXJ9_9CORY</name>
<dbReference type="EMBL" id="JASNUQ010000007">
    <property type="protein sequence ID" value="MDK4290232.1"/>
    <property type="molecule type" value="Genomic_DNA"/>
</dbReference>
<proteinExistence type="predicted"/>
<evidence type="ECO:0000313" key="3">
    <source>
        <dbReference type="Proteomes" id="UP001239759"/>
    </source>
</evidence>
<dbReference type="Pfam" id="PF12728">
    <property type="entry name" value="HTH_17"/>
    <property type="match status" value="1"/>
</dbReference>
<accession>A0ABT7FXJ9</accession>
<dbReference type="Proteomes" id="UP001239759">
    <property type="component" value="Unassembled WGS sequence"/>
</dbReference>
<dbReference type="NCBIfam" id="TIGR01764">
    <property type="entry name" value="excise"/>
    <property type="match status" value="1"/>
</dbReference>
<evidence type="ECO:0000313" key="2">
    <source>
        <dbReference type="EMBL" id="MDK4290232.1"/>
    </source>
</evidence>
<dbReference type="InterPro" id="IPR041657">
    <property type="entry name" value="HTH_17"/>
</dbReference>
<reference evidence="2 3" key="1">
    <citation type="submission" date="2023-05" db="EMBL/GenBank/DDBJ databases">
        <title>Metabolic capabilities are highly conserved among human nasal-associated Corynebacterium species in pangenomic analyses.</title>
        <authorList>
            <person name="Tran T.H."/>
            <person name="Roberts A.Q."/>
            <person name="Escapa I.F."/>
            <person name="Gao W."/>
            <person name="Conlan S."/>
            <person name="Kong H."/>
            <person name="Segre J.A."/>
            <person name="Kelly M.S."/>
            <person name="Lemon K.P."/>
        </authorList>
    </citation>
    <scope>NUCLEOTIDE SEQUENCE [LARGE SCALE GENOMIC DNA]</scope>
    <source>
        <strain evidence="2 3">KPL3772</strain>
    </source>
</reference>
<organism evidence="2 3">
    <name type="scientific">Corynebacterium pseudodiphtheriticum</name>
    <dbReference type="NCBI Taxonomy" id="37637"/>
    <lineage>
        <taxon>Bacteria</taxon>
        <taxon>Bacillati</taxon>
        <taxon>Actinomycetota</taxon>
        <taxon>Actinomycetes</taxon>
        <taxon>Mycobacteriales</taxon>
        <taxon>Corynebacteriaceae</taxon>
        <taxon>Corynebacterium</taxon>
    </lineage>
</organism>
<feature type="domain" description="Helix-turn-helix" evidence="1">
    <location>
        <begin position="13"/>
        <end position="58"/>
    </location>
</feature>
<gene>
    <name evidence="2" type="ORF">QPX23_05765</name>
</gene>
<keyword evidence="3" id="KW-1185">Reference proteome</keyword>
<sequence length="69" mass="7658">MSNDSNRGLPRLITLQQAADSTQLSARTLRRYIAEGRLIAYRAGRAIRLKPEDVDALFTPTNKWDGGVA</sequence>
<dbReference type="RefSeq" id="WP_284587794.1">
    <property type="nucleotide sequence ID" value="NZ_JASNUQ010000007.1"/>
</dbReference>
<dbReference type="InterPro" id="IPR010093">
    <property type="entry name" value="SinI_DNA-bd"/>
</dbReference>
<dbReference type="SUPFAM" id="SSF46955">
    <property type="entry name" value="Putative DNA-binding domain"/>
    <property type="match status" value="1"/>
</dbReference>
<protein>
    <submittedName>
        <fullName evidence="2">Helix-turn-helix domain-containing protein</fullName>
    </submittedName>
</protein>
<dbReference type="InterPro" id="IPR009061">
    <property type="entry name" value="DNA-bd_dom_put_sf"/>
</dbReference>